<proteinExistence type="predicted"/>
<dbReference type="OrthoDB" id="3436397at2759"/>
<comment type="caution">
    <text evidence="2">The sequence shown here is derived from an EMBL/GenBank/DDBJ whole genome shotgun (WGS) entry which is preliminary data.</text>
</comment>
<dbReference type="EMBL" id="SRPW01000718">
    <property type="protein sequence ID" value="KAG6012613.1"/>
    <property type="molecule type" value="Genomic_DNA"/>
</dbReference>
<protein>
    <submittedName>
        <fullName evidence="2">Uncharacterized protein</fullName>
    </submittedName>
</protein>
<organism evidence="2 3">
    <name type="scientific">Claviceps pusilla</name>
    <dbReference type="NCBI Taxonomy" id="123648"/>
    <lineage>
        <taxon>Eukaryota</taxon>
        <taxon>Fungi</taxon>
        <taxon>Dikarya</taxon>
        <taxon>Ascomycota</taxon>
        <taxon>Pezizomycotina</taxon>
        <taxon>Sordariomycetes</taxon>
        <taxon>Hypocreomycetidae</taxon>
        <taxon>Hypocreales</taxon>
        <taxon>Clavicipitaceae</taxon>
        <taxon>Claviceps</taxon>
    </lineage>
</organism>
<gene>
    <name evidence="2" type="ORF">E4U43_007719</name>
</gene>
<reference evidence="2" key="1">
    <citation type="journal article" date="2020" name="bioRxiv">
        <title>Whole genome comparisons of ergot fungi reveals the divergence and evolution of species within the genus Claviceps are the result of varying mechanisms driving genome evolution and host range expansion.</title>
        <authorList>
            <person name="Wyka S.A."/>
            <person name="Mondo S.J."/>
            <person name="Liu M."/>
            <person name="Dettman J."/>
            <person name="Nalam V."/>
            <person name="Broders K.D."/>
        </authorList>
    </citation>
    <scope>NUCLEOTIDE SEQUENCE</scope>
    <source>
        <strain evidence="2">CCC 602</strain>
    </source>
</reference>
<feature type="region of interest" description="Disordered" evidence="1">
    <location>
        <begin position="34"/>
        <end position="87"/>
    </location>
</feature>
<dbReference type="Proteomes" id="UP000748025">
    <property type="component" value="Unassembled WGS sequence"/>
</dbReference>
<keyword evidence="3" id="KW-1185">Reference proteome</keyword>
<name>A0A9P7NCK5_9HYPO</name>
<evidence type="ECO:0000313" key="3">
    <source>
        <dbReference type="Proteomes" id="UP000748025"/>
    </source>
</evidence>
<evidence type="ECO:0000256" key="1">
    <source>
        <dbReference type="SAM" id="MobiDB-lite"/>
    </source>
</evidence>
<sequence length="87" mass="9560">MTTTTDESTPQDTTFKDQLDKAAMEQLTEFIPAASKILGTKEQPKQEKPSVPGPPERPVHDPSIATFVRDQHRSKQPGGDLDSVAQE</sequence>
<evidence type="ECO:0000313" key="2">
    <source>
        <dbReference type="EMBL" id="KAG6012613.1"/>
    </source>
</evidence>
<accession>A0A9P7NCK5</accession>
<dbReference type="AlphaFoldDB" id="A0A9P7NCK5"/>